<sequence length="368" mass="37946">MAAVLAVLVAIPVVSGVWPATDQADRSAAQLREAALASVDVPFSGAAESVGTLALPAADELDAATAQADSATVADLLSSRTTMRVWWRSGDEHRVDVLTSTGETDTYTDAAGRWVWEYEDNRATRTDSGGSGLDIPTAPDLLPGTLGRRLLSEADPSELSRTGAARIAGRTGLGISITPAAEVSSVARVDVWVDADTGLPLGVQVVGRDTDLPALDTRLTAVDLAVPTTDITTFRPPATARVRTGGTSEVLSEAARRLPLIDLPDTLAGLPRRADADTPDTVALYGRGVTALAVVPLPGGLARDLSRAADLDPTTIRDDLGVRLATGPLGYLLTSDVRGRGSYLVTGTVTVDGLAVAAGELPGLRAAS</sequence>
<dbReference type="EMBL" id="SZZH01000007">
    <property type="protein sequence ID" value="TKV56450.1"/>
    <property type="molecule type" value="Genomic_DNA"/>
</dbReference>
<name>A0A4U6Q979_9ACTN</name>
<organism evidence="1 2">
    <name type="scientific">Nakamurella flava</name>
    <dbReference type="NCBI Taxonomy" id="2576308"/>
    <lineage>
        <taxon>Bacteria</taxon>
        <taxon>Bacillati</taxon>
        <taxon>Actinomycetota</taxon>
        <taxon>Actinomycetes</taxon>
        <taxon>Nakamurellales</taxon>
        <taxon>Nakamurellaceae</taxon>
        <taxon>Nakamurella</taxon>
    </lineage>
</organism>
<accession>A0A4U6Q979</accession>
<proteinExistence type="predicted"/>
<keyword evidence="2" id="KW-1185">Reference proteome</keyword>
<dbReference type="AlphaFoldDB" id="A0A4U6Q979"/>
<evidence type="ECO:0000313" key="2">
    <source>
        <dbReference type="Proteomes" id="UP000306985"/>
    </source>
</evidence>
<protein>
    <submittedName>
        <fullName evidence="1">Transcriptional regulator</fullName>
    </submittedName>
</protein>
<gene>
    <name evidence="1" type="ORF">FDO65_20330</name>
</gene>
<evidence type="ECO:0000313" key="1">
    <source>
        <dbReference type="EMBL" id="TKV56450.1"/>
    </source>
</evidence>
<dbReference type="OrthoDB" id="4860341at2"/>
<dbReference type="Gene3D" id="2.50.20.10">
    <property type="entry name" value="Lipoprotein localisation LolA/LolB/LppX"/>
    <property type="match status" value="1"/>
</dbReference>
<comment type="caution">
    <text evidence="1">The sequence shown here is derived from an EMBL/GenBank/DDBJ whole genome shotgun (WGS) entry which is preliminary data.</text>
</comment>
<dbReference type="Proteomes" id="UP000306985">
    <property type="component" value="Unassembled WGS sequence"/>
</dbReference>
<reference evidence="1 2" key="1">
    <citation type="submission" date="2019-05" db="EMBL/GenBank/DDBJ databases">
        <title>Nakamurella sp. N5BH11, whole genome shotgun sequence.</title>
        <authorList>
            <person name="Tuo L."/>
        </authorList>
    </citation>
    <scope>NUCLEOTIDE SEQUENCE [LARGE SCALE GENOMIC DNA]</scope>
    <source>
        <strain evidence="1 2">N5BH11</strain>
    </source>
</reference>